<proteinExistence type="predicted"/>
<dbReference type="RefSeq" id="WP_093250649.1">
    <property type="nucleotide sequence ID" value="NZ_FNQM01000003.1"/>
</dbReference>
<feature type="transmembrane region" description="Helical" evidence="2">
    <location>
        <begin position="66"/>
        <end position="92"/>
    </location>
</feature>
<sequence length="133" mass="13879">MAAGMHPLAPHALPPFITPPGETDALLVGLGVVLVAAVLGAAVLYLTLHALPERLAHGRGRGQIELVAVLALLALFTHQNIFWVAALVLALVELPDLQTPARRIAEALERMTGRRRGGPAAKDGPATQGEDAP</sequence>
<evidence type="ECO:0000256" key="1">
    <source>
        <dbReference type="SAM" id="MobiDB-lite"/>
    </source>
</evidence>
<dbReference type="Proteomes" id="UP000198703">
    <property type="component" value="Unassembled WGS sequence"/>
</dbReference>
<feature type="region of interest" description="Disordered" evidence="1">
    <location>
        <begin position="112"/>
        <end position="133"/>
    </location>
</feature>
<dbReference type="OrthoDB" id="6228405at2"/>
<dbReference type="AlphaFoldDB" id="A0A1H3YT15"/>
<evidence type="ECO:0000313" key="3">
    <source>
        <dbReference type="EMBL" id="SEA14550.1"/>
    </source>
</evidence>
<evidence type="ECO:0000313" key="4">
    <source>
        <dbReference type="Proteomes" id="UP000198703"/>
    </source>
</evidence>
<dbReference type="EMBL" id="FNQM01000003">
    <property type="protein sequence ID" value="SEA14550.1"/>
    <property type="molecule type" value="Genomic_DNA"/>
</dbReference>
<reference evidence="3 4" key="1">
    <citation type="submission" date="2016-10" db="EMBL/GenBank/DDBJ databases">
        <authorList>
            <person name="de Groot N.N."/>
        </authorList>
    </citation>
    <scope>NUCLEOTIDE SEQUENCE [LARGE SCALE GENOMIC DNA]</scope>
    <source>
        <strain evidence="3 4">DSM 15345</strain>
    </source>
</reference>
<gene>
    <name evidence="3" type="ORF">SAMN05444370_103233</name>
</gene>
<feature type="transmembrane region" description="Helical" evidence="2">
    <location>
        <begin position="25"/>
        <end position="46"/>
    </location>
</feature>
<name>A0A1H3YT15_9RHOB</name>
<evidence type="ECO:0000256" key="2">
    <source>
        <dbReference type="SAM" id="Phobius"/>
    </source>
</evidence>
<keyword evidence="2" id="KW-0812">Transmembrane</keyword>
<accession>A0A1H3YT15</accession>
<organism evidence="3 4">
    <name type="scientific">Rubrimonas cliftonensis</name>
    <dbReference type="NCBI Taxonomy" id="89524"/>
    <lineage>
        <taxon>Bacteria</taxon>
        <taxon>Pseudomonadati</taxon>
        <taxon>Pseudomonadota</taxon>
        <taxon>Alphaproteobacteria</taxon>
        <taxon>Rhodobacterales</taxon>
        <taxon>Paracoccaceae</taxon>
        <taxon>Rubrimonas</taxon>
    </lineage>
</organism>
<keyword evidence="4" id="KW-1185">Reference proteome</keyword>
<keyword evidence="2" id="KW-0472">Membrane</keyword>
<dbReference type="STRING" id="89524.SAMN05444370_103233"/>
<protein>
    <submittedName>
        <fullName evidence="3">Uncharacterized protein</fullName>
    </submittedName>
</protein>
<keyword evidence="2" id="KW-1133">Transmembrane helix</keyword>